<sequence>MISCIQAVWKNPTLLGSCNSILQSFQTVQLREVHGHLKCCRRRRLYEKKRGLVVYASLLPADPWAPDSQSVLASQLFAVSLFPYLGFLYFITKSKSAPKLTLFGFYFLLVFVGATRSMLLYVTAAFFSAFETLKLCLDHSSIYTGTAGGYITAMASTRQRPNATDTATQPRTIAYPLPKTRGRSLIVVASKPQTQMEDVTSDPDPASSLQEDLSYILKLAASSVSGAAAIKYGSVIFPDITRPNIVQALIMISAPIIVAVLILIKKSRTK</sequence>
<dbReference type="EMBL" id="JAVXUP010001091">
    <property type="protein sequence ID" value="KAK3016047.1"/>
    <property type="molecule type" value="Genomic_DNA"/>
</dbReference>
<dbReference type="PANTHER" id="PTHR37224">
    <property type="entry name" value="OS02G0804400 PROTEIN"/>
    <property type="match status" value="1"/>
</dbReference>
<organism evidence="2 3">
    <name type="scientific">Escallonia herrerae</name>
    <dbReference type="NCBI Taxonomy" id="1293975"/>
    <lineage>
        <taxon>Eukaryota</taxon>
        <taxon>Viridiplantae</taxon>
        <taxon>Streptophyta</taxon>
        <taxon>Embryophyta</taxon>
        <taxon>Tracheophyta</taxon>
        <taxon>Spermatophyta</taxon>
        <taxon>Magnoliopsida</taxon>
        <taxon>eudicotyledons</taxon>
        <taxon>Gunneridae</taxon>
        <taxon>Pentapetalae</taxon>
        <taxon>asterids</taxon>
        <taxon>campanulids</taxon>
        <taxon>Escalloniales</taxon>
        <taxon>Escalloniaceae</taxon>
        <taxon>Escallonia</taxon>
    </lineage>
</organism>
<accession>A0AA88VVQ5</accession>
<feature type="transmembrane region" description="Helical" evidence="1">
    <location>
        <begin position="245"/>
        <end position="264"/>
    </location>
</feature>
<comment type="caution">
    <text evidence="2">The sequence shown here is derived from an EMBL/GenBank/DDBJ whole genome shotgun (WGS) entry which is preliminary data.</text>
</comment>
<protein>
    <submittedName>
        <fullName evidence="2">Uncharacterized protein</fullName>
    </submittedName>
</protein>
<evidence type="ECO:0000256" key="1">
    <source>
        <dbReference type="SAM" id="Phobius"/>
    </source>
</evidence>
<dbReference type="AlphaFoldDB" id="A0AA88VVQ5"/>
<dbReference type="InterPro" id="IPR021995">
    <property type="entry name" value="DUF3593"/>
</dbReference>
<proteinExistence type="predicted"/>
<reference evidence="2" key="1">
    <citation type="submission" date="2022-12" db="EMBL/GenBank/DDBJ databases">
        <title>Draft genome assemblies for two species of Escallonia (Escalloniales).</title>
        <authorList>
            <person name="Chanderbali A."/>
            <person name="Dervinis C."/>
            <person name="Anghel I."/>
            <person name="Soltis D."/>
            <person name="Soltis P."/>
            <person name="Zapata F."/>
        </authorList>
    </citation>
    <scope>NUCLEOTIDE SEQUENCE</scope>
    <source>
        <strain evidence="2">UCBG64.0493</strain>
        <tissue evidence="2">Leaf</tissue>
    </source>
</reference>
<feature type="transmembrane region" description="Helical" evidence="1">
    <location>
        <begin position="103"/>
        <end position="130"/>
    </location>
</feature>
<keyword evidence="1" id="KW-0472">Membrane</keyword>
<keyword evidence="3" id="KW-1185">Reference proteome</keyword>
<dbReference type="Pfam" id="PF12159">
    <property type="entry name" value="DUF3593"/>
    <property type="match status" value="1"/>
</dbReference>
<keyword evidence="1" id="KW-1133">Transmembrane helix</keyword>
<dbReference type="Proteomes" id="UP001188597">
    <property type="component" value="Unassembled WGS sequence"/>
</dbReference>
<keyword evidence="1" id="KW-0812">Transmembrane</keyword>
<name>A0AA88VVQ5_9ASTE</name>
<evidence type="ECO:0000313" key="2">
    <source>
        <dbReference type="EMBL" id="KAK3016047.1"/>
    </source>
</evidence>
<feature type="transmembrane region" description="Helical" evidence="1">
    <location>
        <begin position="72"/>
        <end position="91"/>
    </location>
</feature>
<gene>
    <name evidence="2" type="ORF">RJ639_007534</name>
</gene>
<evidence type="ECO:0000313" key="3">
    <source>
        <dbReference type="Proteomes" id="UP001188597"/>
    </source>
</evidence>